<gene>
    <name evidence="1" type="primary">9</name>
    <name evidence="1" type="ORF">PBI_PAJAZA_9</name>
</gene>
<dbReference type="EMBL" id="MG944216">
    <property type="protein sequence ID" value="AVJ51000.1"/>
    <property type="molecule type" value="Genomic_DNA"/>
</dbReference>
<protein>
    <submittedName>
        <fullName evidence="1">Uncharacterized protein</fullName>
    </submittedName>
</protein>
<sequence>MVMSTQTLAEASSLLDNAVLEDVINIYEVGDPVTVGIEVTRPLSPLAIGVAGLVQTTTLANAVESRTDNVYSIKVSRGTILEAGMVVEVDQCLQEPSLTGKKLLVDKVSQNGLAIIRKAVASDWTVVNQEGKEGL</sequence>
<reference evidence="1 2" key="1">
    <citation type="submission" date="2018-02" db="EMBL/GenBank/DDBJ databases">
        <authorList>
            <person name="Zacj K.M."/>
            <person name="Aull H.G."/>
            <person name="Garlena R.A."/>
            <person name="Russell D.A."/>
            <person name="Pope W.H."/>
            <person name="Jacobs-Sera D."/>
            <person name="Hatfull G.F."/>
        </authorList>
    </citation>
    <scope>NUCLEOTIDE SEQUENCE [LARGE SCALE GENOMIC DNA]</scope>
</reference>
<accession>A0A2P1CIF3</accession>
<evidence type="ECO:0000313" key="2">
    <source>
        <dbReference type="Proteomes" id="UP000241138"/>
    </source>
</evidence>
<evidence type="ECO:0000313" key="1">
    <source>
        <dbReference type="EMBL" id="AVJ51000.1"/>
    </source>
</evidence>
<dbReference type="Proteomes" id="UP000241138">
    <property type="component" value="Segment"/>
</dbReference>
<organism evidence="1 2">
    <name type="scientific">Microbacterium phage Pajaza</name>
    <dbReference type="NCBI Taxonomy" id="2099443"/>
    <lineage>
        <taxon>Viruses</taxon>
        <taxon>Duplodnaviria</taxon>
        <taxon>Heunggongvirae</taxon>
        <taxon>Uroviricota</taxon>
        <taxon>Caudoviricetes</taxon>
        <taxon>Pikminvirus</taxon>
        <taxon>Pikminvirus pikmin</taxon>
    </lineage>
</organism>
<proteinExistence type="predicted"/>
<name>A0A2P1CIF3_9CAUD</name>